<name>A0ABT8HYK2_9BACL</name>
<reference evidence="1" key="1">
    <citation type="submission" date="2023-07" db="EMBL/GenBank/DDBJ databases">
        <title>Fictibacillus sp. isolated from freshwater pond.</title>
        <authorList>
            <person name="Kirdat K."/>
            <person name="Bhat A."/>
            <person name="Mourya A."/>
            <person name="Yadav A."/>
        </authorList>
    </citation>
    <scope>NUCLEOTIDE SEQUENCE</scope>
    <source>
        <strain evidence="1">NE201</strain>
    </source>
</reference>
<gene>
    <name evidence="1" type="ORF">QYB97_15235</name>
</gene>
<dbReference type="Proteomes" id="UP001172721">
    <property type="component" value="Unassembled WGS sequence"/>
</dbReference>
<evidence type="ECO:0000313" key="1">
    <source>
        <dbReference type="EMBL" id="MDN4525837.1"/>
    </source>
</evidence>
<dbReference type="RefSeq" id="WP_301166865.1">
    <property type="nucleotide sequence ID" value="NZ_JAUHTR010000008.1"/>
</dbReference>
<organism evidence="1 2">
    <name type="scientific">Fictibacillus fluitans</name>
    <dbReference type="NCBI Taxonomy" id="3058422"/>
    <lineage>
        <taxon>Bacteria</taxon>
        <taxon>Bacillati</taxon>
        <taxon>Bacillota</taxon>
        <taxon>Bacilli</taxon>
        <taxon>Bacillales</taxon>
        <taxon>Fictibacillaceae</taxon>
        <taxon>Fictibacillus</taxon>
    </lineage>
</organism>
<keyword evidence="2" id="KW-1185">Reference proteome</keyword>
<protein>
    <submittedName>
        <fullName evidence="1">Uncharacterized protein</fullName>
    </submittedName>
</protein>
<dbReference type="EMBL" id="JAUHTR010000008">
    <property type="protein sequence ID" value="MDN4525837.1"/>
    <property type="molecule type" value="Genomic_DNA"/>
</dbReference>
<proteinExistence type="predicted"/>
<sequence length="43" mass="4392">MSINLVAIVLALLLLLALLVAVLLGTPEQQAIIRDALAAILGA</sequence>
<accession>A0ABT8HYK2</accession>
<evidence type="ECO:0000313" key="2">
    <source>
        <dbReference type="Proteomes" id="UP001172721"/>
    </source>
</evidence>
<comment type="caution">
    <text evidence="1">The sequence shown here is derived from an EMBL/GenBank/DDBJ whole genome shotgun (WGS) entry which is preliminary data.</text>
</comment>